<evidence type="ECO:0000313" key="4">
    <source>
        <dbReference type="EMBL" id="MFD2233633.1"/>
    </source>
</evidence>
<dbReference type="Pfam" id="PF09394">
    <property type="entry name" value="Inhibitor_I42"/>
    <property type="match status" value="1"/>
</dbReference>
<sequence length="185" mass="19386">MSDAQRTVQAGHVFTIDLSSYDPGSTGFLWGVSRISGPIVLVETSQSRAVSGLPGGTVITHFTLFAAKAGAAEVDFELIRPWGPGEVADRRHIKIAVVATPDEALVAAAGQESFPALLFAECEGEHAGKVTLPSRTNCIQPYGVLAGGGGGVKYGFPITPLYNVRAPAEGHTPPIIAFYMAQPPR</sequence>
<dbReference type="InterPro" id="IPR018990">
    <property type="entry name" value="Prot_inh_I42_chagasin"/>
</dbReference>
<keyword evidence="5" id="KW-1185">Reference proteome</keyword>
<gene>
    <name evidence="4" type="ORF">ACFSNB_07440</name>
</gene>
<dbReference type="InterPro" id="IPR036331">
    <property type="entry name" value="Chagasin-like_sf"/>
</dbReference>
<accession>A0ABW5CC85</accession>
<evidence type="ECO:0000256" key="2">
    <source>
        <dbReference type="ARBA" id="ARBA00022704"/>
    </source>
</evidence>
<comment type="caution">
    <text evidence="4">The sequence shown here is derived from an EMBL/GenBank/DDBJ whole genome shotgun (WGS) entry which is preliminary data.</text>
</comment>
<protein>
    <submittedName>
        <fullName evidence="4">Protease inhibitor I42 family protein</fullName>
    </submittedName>
</protein>
<proteinExistence type="predicted"/>
<evidence type="ECO:0000256" key="1">
    <source>
        <dbReference type="ARBA" id="ARBA00022690"/>
    </source>
</evidence>
<keyword evidence="1 4" id="KW-0646">Protease inhibitor</keyword>
<dbReference type="SUPFAM" id="SSF141066">
    <property type="entry name" value="ICP-like"/>
    <property type="match status" value="1"/>
</dbReference>
<dbReference type="RefSeq" id="WP_377315459.1">
    <property type="nucleotide sequence ID" value="NZ_JBHUIY010000011.1"/>
</dbReference>
<dbReference type="EMBL" id="JBHUIY010000011">
    <property type="protein sequence ID" value="MFD2233633.1"/>
    <property type="molecule type" value="Genomic_DNA"/>
</dbReference>
<reference evidence="5" key="1">
    <citation type="journal article" date="2019" name="Int. J. Syst. Evol. Microbiol.">
        <title>The Global Catalogue of Microorganisms (GCM) 10K type strain sequencing project: providing services to taxonomists for standard genome sequencing and annotation.</title>
        <authorList>
            <consortium name="The Broad Institute Genomics Platform"/>
            <consortium name="The Broad Institute Genome Sequencing Center for Infectious Disease"/>
            <person name="Wu L."/>
            <person name="Ma J."/>
        </authorList>
    </citation>
    <scope>NUCLEOTIDE SEQUENCE [LARGE SCALE GENOMIC DNA]</scope>
    <source>
        <strain evidence="5">KCTC 15012</strain>
    </source>
</reference>
<evidence type="ECO:0000313" key="5">
    <source>
        <dbReference type="Proteomes" id="UP001597296"/>
    </source>
</evidence>
<feature type="domain" description="Proteinase inhibitor I42 chagasin" evidence="3">
    <location>
        <begin position="8"/>
        <end position="95"/>
    </location>
</feature>
<dbReference type="GO" id="GO:0030414">
    <property type="term" value="F:peptidase inhibitor activity"/>
    <property type="evidence" value="ECO:0007669"/>
    <property type="project" value="UniProtKB-KW"/>
</dbReference>
<dbReference type="Proteomes" id="UP001597296">
    <property type="component" value="Unassembled WGS sequence"/>
</dbReference>
<dbReference type="Gene3D" id="2.60.40.2020">
    <property type="match status" value="1"/>
</dbReference>
<evidence type="ECO:0000259" key="3">
    <source>
        <dbReference type="Pfam" id="PF09394"/>
    </source>
</evidence>
<keyword evidence="2" id="KW-0789">Thiol protease inhibitor</keyword>
<organism evidence="4 5">
    <name type="scientific">Phaeospirillum tilakii</name>
    <dbReference type="NCBI Taxonomy" id="741673"/>
    <lineage>
        <taxon>Bacteria</taxon>
        <taxon>Pseudomonadati</taxon>
        <taxon>Pseudomonadota</taxon>
        <taxon>Alphaproteobacteria</taxon>
        <taxon>Rhodospirillales</taxon>
        <taxon>Rhodospirillaceae</taxon>
        <taxon>Phaeospirillum</taxon>
    </lineage>
</organism>
<name>A0ABW5CC85_9PROT</name>